<evidence type="ECO:0000256" key="4">
    <source>
        <dbReference type="ARBA" id="ARBA00023004"/>
    </source>
</evidence>
<evidence type="ECO:0000256" key="2">
    <source>
        <dbReference type="ARBA" id="ARBA00022741"/>
    </source>
</evidence>
<dbReference type="PANTHER" id="PTHR42961:SF2">
    <property type="entry name" value="IRON-SULFUR PROTEIN NUBPL"/>
    <property type="match status" value="1"/>
</dbReference>
<comment type="function">
    <text evidence="6">Binds and transfers iron-sulfur (Fe-S) clusters to target apoproteins. Can hydrolyze ATP.</text>
</comment>
<dbReference type="CDD" id="cd02037">
    <property type="entry name" value="Mrp_NBP35"/>
    <property type="match status" value="1"/>
</dbReference>
<dbReference type="PANTHER" id="PTHR42961">
    <property type="entry name" value="IRON-SULFUR PROTEIN NUBPL"/>
    <property type="match status" value="1"/>
</dbReference>
<dbReference type="SUPFAM" id="SSF52540">
    <property type="entry name" value="P-loop containing nucleoside triphosphate hydrolases"/>
    <property type="match status" value="1"/>
</dbReference>
<dbReference type="GO" id="GO:0051539">
    <property type="term" value="F:4 iron, 4 sulfur cluster binding"/>
    <property type="evidence" value="ECO:0007669"/>
    <property type="project" value="TreeGrafter"/>
</dbReference>
<evidence type="ECO:0000313" key="9">
    <source>
        <dbReference type="Proteomes" id="UP000239007"/>
    </source>
</evidence>
<dbReference type="AlphaFoldDB" id="A0A2S7UUV6"/>
<dbReference type="OrthoDB" id="9809679at2"/>
<keyword evidence="3 6" id="KW-0067">ATP-binding</keyword>
<name>A0A2S7UUV6_9GAMM</name>
<comment type="caution">
    <text evidence="8">The sequence shown here is derived from an EMBL/GenBank/DDBJ whole genome shotgun (WGS) entry which is preliminary data.</text>
</comment>
<dbReference type="GO" id="GO:0140663">
    <property type="term" value="F:ATP-dependent FeS chaperone activity"/>
    <property type="evidence" value="ECO:0007669"/>
    <property type="project" value="InterPro"/>
</dbReference>
<dbReference type="Proteomes" id="UP000239007">
    <property type="component" value="Unassembled WGS sequence"/>
</dbReference>
<dbReference type="GO" id="GO:0016887">
    <property type="term" value="F:ATP hydrolysis activity"/>
    <property type="evidence" value="ECO:0007669"/>
    <property type="project" value="UniProtKB-UniRule"/>
</dbReference>
<gene>
    <name evidence="8" type="ORF">BTO11_08720</name>
</gene>
<comment type="subunit">
    <text evidence="6">Homodimer.</text>
</comment>
<comment type="similarity">
    <text evidence="6">Belongs to the Mrp/NBP35 ATP-binding proteins family.</text>
</comment>
<dbReference type="GO" id="GO:0046872">
    <property type="term" value="F:metal ion binding"/>
    <property type="evidence" value="ECO:0007669"/>
    <property type="project" value="UniProtKB-KW"/>
</dbReference>
<dbReference type="InterPro" id="IPR033756">
    <property type="entry name" value="YlxH/NBP35"/>
</dbReference>
<evidence type="ECO:0000256" key="3">
    <source>
        <dbReference type="ARBA" id="ARBA00022840"/>
    </source>
</evidence>
<dbReference type="GO" id="GO:0016226">
    <property type="term" value="P:iron-sulfur cluster assembly"/>
    <property type="evidence" value="ECO:0007669"/>
    <property type="project" value="InterPro"/>
</dbReference>
<dbReference type="InterPro" id="IPR019591">
    <property type="entry name" value="Mrp/NBP35_ATP-bd"/>
</dbReference>
<accession>A0A2S7UUV6</accession>
<feature type="binding site" evidence="6">
    <location>
        <begin position="148"/>
        <end position="155"/>
    </location>
    <ligand>
        <name>ATP</name>
        <dbReference type="ChEBI" id="CHEBI:30616"/>
    </ligand>
</feature>
<dbReference type="EMBL" id="MSCH01000003">
    <property type="protein sequence ID" value="PQJ53737.1"/>
    <property type="molecule type" value="Genomic_DNA"/>
</dbReference>
<evidence type="ECO:0000256" key="1">
    <source>
        <dbReference type="ARBA" id="ARBA00022723"/>
    </source>
</evidence>
<keyword evidence="4 6" id="KW-0408">Iron</keyword>
<organism evidence="8 9">
    <name type="scientific">Psychrosphaera saromensis</name>
    <dbReference type="NCBI Taxonomy" id="716813"/>
    <lineage>
        <taxon>Bacteria</taxon>
        <taxon>Pseudomonadati</taxon>
        <taxon>Pseudomonadota</taxon>
        <taxon>Gammaproteobacteria</taxon>
        <taxon>Alteromonadales</taxon>
        <taxon>Pseudoalteromonadaceae</taxon>
        <taxon>Psychrosphaera</taxon>
    </lineage>
</organism>
<keyword evidence="6" id="KW-0378">Hydrolase</keyword>
<dbReference type="InterPro" id="IPR027417">
    <property type="entry name" value="P-loop_NTPase"/>
</dbReference>
<dbReference type="HAMAP" id="MF_02040">
    <property type="entry name" value="Mrp_NBP35"/>
    <property type="match status" value="1"/>
</dbReference>
<evidence type="ECO:0000256" key="5">
    <source>
        <dbReference type="ARBA" id="ARBA00023014"/>
    </source>
</evidence>
<reference evidence="8 9" key="1">
    <citation type="submission" date="2016-12" db="EMBL/GenBank/DDBJ databases">
        <title>Diversity of luminous bacteria.</title>
        <authorList>
            <person name="Yoshizawa S."/>
            <person name="Kogure K."/>
        </authorList>
    </citation>
    <scope>NUCLEOTIDE SEQUENCE [LARGE SCALE GENOMIC DNA]</scope>
    <source>
        <strain evidence="8 9">SA4-48</strain>
    </source>
</reference>
<feature type="region of interest" description="Disordered" evidence="7">
    <location>
        <begin position="33"/>
        <end position="64"/>
    </location>
</feature>
<dbReference type="InterPro" id="IPR044304">
    <property type="entry name" value="NUBPL-like"/>
</dbReference>
<dbReference type="Pfam" id="PF10609">
    <property type="entry name" value="ParA"/>
    <property type="match status" value="1"/>
</dbReference>
<sequence>MLHNLPHICTHQDIKIKPIMKFTNIFSKSKSKAKAKLGSNTDKNELNSSIKNKGQDQNSQKQQLRKALNDLSHPVFPNGIYGQIAIDLQGDGFEVELPIVLGKFAPEIINLLQQQTELATPIKFTYKPTVTSKDKIKNIKLVVAVASGKGGVGKSTVTANLAACLALQGIKVGVLDADIYGPSVPIMFGLAGQSITSKDGKTMEPFERFGVSLNSIGFVVPEDKATVWRGPMASKALMQVINETNWPKLDILLVDMPPGTGDIQLTMSENIKCDGALIVTTPQNVALADAEKGINMFNKVNTPILGLVENMSQFVCDGCGKTHYLFGQDGGRSCADKHKVSLLAQLPLLPAVREGADKGTPYVLNKNLASENAALEYHQLAFSLMMQISKQTESVITLG</sequence>
<evidence type="ECO:0000256" key="7">
    <source>
        <dbReference type="SAM" id="MobiDB-lite"/>
    </source>
</evidence>
<keyword evidence="1 6" id="KW-0479">Metal-binding</keyword>
<proteinExistence type="inferred from homology"/>
<keyword evidence="9" id="KW-1185">Reference proteome</keyword>
<evidence type="ECO:0000256" key="6">
    <source>
        <dbReference type="HAMAP-Rule" id="MF_02040"/>
    </source>
</evidence>
<keyword evidence="2 6" id="KW-0547">Nucleotide-binding</keyword>
<dbReference type="Gene3D" id="3.40.50.300">
    <property type="entry name" value="P-loop containing nucleotide triphosphate hydrolases"/>
    <property type="match status" value="1"/>
</dbReference>
<feature type="compositionally biased region" description="Polar residues" evidence="7">
    <location>
        <begin position="38"/>
        <end position="62"/>
    </location>
</feature>
<evidence type="ECO:0000313" key="8">
    <source>
        <dbReference type="EMBL" id="PQJ53737.1"/>
    </source>
</evidence>
<keyword evidence="5 6" id="KW-0411">Iron-sulfur</keyword>
<dbReference type="FunFam" id="3.40.50.300:FF:001119">
    <property type="entry name" value="Iron-sulfur cluster carrier protein"/>
    <property type="match status" value="1"/>
</dbReference>
<protein>
    <recommendedName>
        <fullName evidence="6">Iron-sulfur cluster carrier protein</fullName>
    </recommendedName>
</protein>
<dbReference type="GO" id="GO:0005524">
    <property type="term" value="F:ATP binding"/>
    <property type="evidence" value="ECO:0007669"/>
    <property type="project" value="UniProtKB-UniRule"/>
</dbReference>